<dbReference type="GeneID" id="39587091"/>
<dbReference type="Pfam" id="PF00445">
    <property type="entry name" value="Ribonuclease_T2"/>
    <property type="match status" value="1"/>
</dbReference>
<evidence type="ECO:0000313" key="5">
    <source>
        <dbReference type="Proteomes" id="UP000279236"/>
    </source>
</evidence>
<feature type="compositionally biased region" description="Basic and acidic residues" evidence="3">
    <location>
        <begin position="256"/>
        <end position="266"/>
    </location>
</feature>
<organism evidence="4 5">
    <name type="scientific">Apiotrichum porosum</name>
    <dbReference type="NCBI Taxonomy" id="105984"/>
    <lineage>
        <taxon>Eukaryota</taxon>
        <taxon>Fungi</taxon>
        <taxon>Dikarya</taxon>
        <taxon>Basidiomycota</taxon>
        <taxon>Agaricomycotina</taxon>
        <taxon>Tremellomycetes</taxon>
        <taxon>Trichosporonales</taxon>
        <taxon>Trichosporonaceae</taxon>
        <taxon>Apiotrichum</taxon>
    </lineage>
</organism>
<sequence>MAAAVASASKDQCDPNLVSCSAAALKANPCCVPHAGLLVFRQRFEPDNGDNGQWGIAGVDVLECDGSRPKATKQTNAKLTHEEIGSRCARAGFNEDEAERAWAQSEVGEGVEEVWERSWNTDGRYISSICDGDVSRFFRALGELHVSLPTTDWLADADITTSADVTYYLADIKKALSQQGHEPTLHCEDATLVEVHYPLNVVGNMGKFVPHRKSVGKDTCPVEGIIYPPSAILPSPTPASWDPVRDRPTMRPITLSHDESRQVKYPEDEEEDTGDKKKEKKKLGFFSGKDKGRTKGKFGHDEFAGRRDEL</sequence>
<dbReference type="Gene3D" id="3.90.730.10">
    <property type="entry name" value="Ribonuclease T2-like"/>
    <property type="match status" value="1"/>
</dbReference>
<dbReference type="InterPro" id="IPR036430">
    <property type="entry name" value="RNase_T2-like_sf"/>
</dbReference>
<dbReference type="GO" id="GO:0033897">
    <property type="term" value="F:ribonuclease T2 activity"/>
    <property type="evidence" value="ECO:0007669"/>
    <property type="project" value="InterPro"/>
</dbReference>
<proteinExistence type="inferred from homology"/>
<comment type="caution">
    <text evidence="4">The sequence shown here is derived from an EMBL/GenBank/DDBJ whole genome shotgun (WGS) entry which is preliminary data.</text>
</comment>
<dbReference type="Proteomes" id="UP000279236">
    <property type="component" value="Unassembled WGS sequence"/>
</dbReference>
<gene>
    <name evidence="4" type="ORF">EHS24_002548</name>
</gene>
<evidence type="ECO:0000313" key="4">
    <source>
        <dbReference type="EMBL" id="RSH78092.1"/>
    </source>
</evidence>
<name>A0A427XGY6_9TREE</name>
<dbReference type="GO" id="GO:0003723">
    <property type="term" value="F:RNA binding"/>
    <property type="evidence" value="ECO:0007669"/>
    <property type="project" value="InterPro"/>
</dbReference>
<dbReference type="InterPro" id="IPR001568">
    <property type="entry name" value="RNase_T2-like"/>
</dbReference>
<evidence type="ECO:0000256" key="1">
    <source>
        <dbReference type="ARBA" id="ARBA00007469"/>
    </source>
</evidence>
<feature type="region of interest" description="Disordered" evidence="3">
    <location>
        <begin position="236"/>
        <end position="310"/>
    </location>
</feature>
<dbReference type="AlphaFoldDB" id="A0A427XGY6"/>
<evidence type="ECO:0000256" key="3">
    <source>
        <dbReference type="SAM" id="MobiDB-lite"/>
    </source>
</evidence>
<accession>A0A427XGY6</accession>
<dbReference type="SUPFAM" id="SSF55895">
    <property type="entry name" value="Ribonuclease Rh-like"/>
    <property type="match status" value="1"/>
</dbReference>
<keyword evidence="5" id="KW-1185">Reference proteome</keyword>
<reference evidence="4 5" key="1">
    <citation type="submission" date="2018-11" db="EMBL/GenBank/DDBJ databases">
        <title>Genome sequence of Apiotrichum porosum DSM 27194.</title>
        <authorList>
            <person name="Aliyu H."/>
            <person name="Gorte O."/>
            <person name="Ochsenreither K."/>
        </authorList>
    </citation>
    <scope>NUCLEOTIDE SEQUENCE [LARGE SCALE GENOMIC DNA]</scope>
    <source>
        <strain evidence="4 5">DSM 27194</strain>
    </source>
</reference>
<comment type="similarity">
    <text evidence="1 2">Belongs to the RNase T2 family.</text>
</comment>
<dbReference type="RefSeq" id="XP_028473239.1">
    <property type="nucleotide sequence ID" value="XM_028618283.1"/>
</dbReference>
<dbReference type="EMBL" id="RSCE01000013">
    <property type="protein sequence ID" value="RSH78092.1"/>
    <property type="molecule type" value="Genomic_DNA"/>
</dbReference>
<evidence type="ECO:0000256" key="2">
    <source>
        <dbReference type="RuleBase" id="RU004328"/>
    </source>
</evidence>
<dbReference type="OrthoDB" id="435754at2759"/>
<feature type="compositionally biased region" description="Basic and acidic residues" evidence="3">
    <location>
        <begin position="288"/>
        <end position="310"/>
    </location>
</feature>
<protein>
    <submittedName>
        <fullName evidence="4">Uncharacterized protein</fullName>
    </submittedName>
</protein>